<keyword evidence="2" id="KW-0472">Membrane</keyword>
<evidence type="ECO:0000259" key="3">
    <source>
        <dbReference type="Pfam" id="PF13717"/>
    </source>
</evidence>
<gene>
    <name evidence="4" type="ORF">D1012_00930</name>
</gene>
<evidence type="ECO:0000313" key="5">
    <source>
        <dbReference type="Proteomes" id="UP000284547"/>
    </source>
</evidence>
<dbReference type="OrthoDB" id="7159357at2"/>
<dbReference type="Pfam" id="PF13717">
    <property type="entry name" value="Zn_ribbon_4"/>
    <property type="match status" value="1"/>
</dbReference>
<comment type="caution">
    <text evidence="4">The sequence shown here is derived from an EMBL/GenBank/DDBJ whole genome shotgun (WGS) entry which is preliminary data.</text>
</comment>
<keyword evidence="2" id="KW-0812">Transmembrane</keyword>
<dbReference type="InterPro" id="IPR011723">
    <property type="entry name" value="Znf/thioredoxin_put"/>
</dbReference>
<reference evidence="4 5" key="1">
    <citation type="submission" date="2018-08" db="EMBL/GenBank/DDBJ databases">
        <title>Flavobacterium tibetense sp. nov., isolated from a wetland YonghuCo on Tibetan Plateau.</title>
        <authorList>
            <person name="Phurbu D."/>
            <person name="Lu H."/>
            <person name="Xing P."/>
        </authorList>
    </citation>
    <scope>NUCLEOTIDE SEQUENCE [LARGE SCALE GENOMIC DNA]</scope>
    <source>
        <strain evidence="4 5">DJC</strain>
    </source>
</reference>
<accession>A0A411Z6M1</accession>
<dbReference type="EMBL" id="QWEY01000001">
    <property type="protein sequence ID" value="RGP38721.1"/>
    <property type="molecule type" value="Genomic_DNA"/>
</dbReference>
<keyword evidence="2" id="KW-1133">Transmembrane helix</keyword>
<protein>
    <recommendedName>
        <fullName evidence="3">Zinc finger/thioredoxin putative domain-containing protein</fullName>
    </recommendedName>
</protein>
<evidence type="ECO:0000313" key="4">
    <source>
        <dbReference type="EMBL" id="RGP38721.1"/>
    </source>
</evidence>
<keyword evidence="5" id="KW-1185">Reference proteome</keyword>
<sequence length="275" mass="28546">MRLICPNCDAQYEVDDGAIPDAGRDVQCSNCGHAWFQMRDPVADDLSDDLYREPEPVAEVPAAVAQSDAEDEEDETPMAAPPAKALPVQRALDDSVLAILREEAGREMAARKAEATGIEMQGDLGLPPPLSPVVGSAAAAAAASAAARTETDKRIATMKGEPGVPPRAAARRDLLPDIEEINSSLRPNDMAASLVEAAVPRPASSGSGFRSGFALVLILAAVAVLIYVMAPQISSQIPGTADAMASYVAMVDSLRLSVDALMQRATGAVNGLTGG</sequence>
<organism evidence="4 5">
    <name type="scientific">Pseudotabrizicola alkalilacus</name>
    <dbReference type="NCBI Taxonomy" id="2305252"/>
    <lineage>
        <taxon>Bacteria</taxon>
        <taxon>Pseudomonadati</taxon>
        <taxon>Pseudomonadota</taxon>
        <taxon>Alphaproteobacteria</taxon>
        <taxon>Rhodobacterales</taxon>
        <taxon>Paracoccaceae</taxon>
        <taxon>Pseudotabrizicola</taxon>
    </lineage>
</organism>
<dbReference type="AlphaFoldDB" id="A0A411Z6M1"/>
<evidence type="ECO:0000256" key="1">
    <source>
        <dbReference type="SAM" id="MobiDB-lite"/>
    </source>
</evidence>
<proteinExistence type="predicted"/>
<feature type="region of interest" description="Disordered" evidence="1">
    <location>
        <begin position="59"/>
        <end position="80"/>
    </location>
</feature>
<dbReference type="NCBIfam" id="TIGR02098">
    <property type="entry name" value="MJ0042_CXXC"/>
    <property type="match status" value="1"/>
</dbReference>
<name>A0A411Z6M1_9RHOB</name>
<dbReference type="RefSeq" id="WP_118149465.1">
    <property type="nucleotide sequence ID" value="NZ_QWEY01000001.1"/>
</dbReference>
<dbReference type="Proteomes" id="UP000284547">
    <property type="component" value="Unassembled WGS sequence"/>
</dbReference>
<feature type="transmembrane region" description="Helical" evidence="2">
    <location>
        <begin position="211"/>
        <end position="230"/>
    </location>
</feature>
<evidence type="ECO:0000256" key="2">
    <source>
        <dbReference type="SAM" id="Phobius"/>
    </source>
</evidence>
<feature type="domain" description="Zinc finger/thioredoxin putative" evidence="3">
    <location>
        <begin position="1"/>
        <end position="36"/>
    </location>
</feature>